<feature type="non-terminal residue" evidence="1">
    <location>
        <position position="1"/>
    </location>
</feature>
<dbReference type="EMBL" id="MU003867">
    <property type="protein sequence ID" value="KAF2716626.1"/>
    <property type="molecule type" value="Genomic_DNA"/>
</dbReference>
<keyword evidence="2" id="KW-1185">Reference proteome</keyword>
<accession>A0A9P4UKT4</accession>
<proteinExistence type="predicted"/>
<reference evidence="1" key="1">
    <citation type="journal article" date="2020" name="Stud. Mycol.">
        <title>101 Dothideomycetes genomes: a test case for predicting lifestyles and emergence of pathogens.</title>
        <authorList>
            <person name="Haridas S."/>
            <person name="Albert R."/>
            <person name="Binder M."/>
            <person name="Bloem J."/>
            <person name="Labutti K."/>
            <person name="Salamov A."/>
            <person name="Andreopoulos B."/>
            <person name="Baker S."/>
            <person name="Barry K."/>
            <person name="Bills G."/>
            <person name="Bluhm B."/>
            <person name="Cannon C."/>
            <person name="Castanera R."/>
            <person name="Culley D."/>
            <person name="Daum C."/>
            <person name="Ezra D."/>
            <person name="Gonzalez J."/>
            <person name="Henrissat B."/>
            <person name="Kuo A."/>
            <person name="Liang C."/>
            <person name="Lipzen A."/>
            <person name="Lutzoni F."/>
            <person name="Magnuson J."/>
            <person name="Mondo S."/>
            <person name="Nolan M."/>
            <person name="Ohm R."/>
            <person name="Pangilinan J."/>
            <person name="Park H.-J."/>
            <person name="Ramirez L."/>
            <person name="Alfaro M."/>
            <person name="Sun H."/>
            <person name="Tritt A."/>
            <person name="Yoshinaga Y."/>
            <person name="Zwiers L.-H."/>
            <person name="Turgeon B."/>
            <person name="Goodwin S."/>
            <person name="Spatafora J."/>
            <person name="Crous P."/>
            <person name="Grigoriev I."/>
        </authorList>
    </citation>
    <scope>NUCLEOTIDE SEQUENCE</scope>
    <source>
        <strain evidence="1">CBS 116435</strain>
    </source>
</reference>
<protein>
    <submittedName>
        <fullName evidence="1">Uncharacterized protein</fullName>
    </submittedName>
</protein>
<dbReference type="OrthoDB" id="10390842at2759"/>
<comment type="caution">
    <text evidence="1">The sequence shown here is derived from an EMBL/GenBank/DDBJ whole genome shotgun (WGS) entry which is preliminary data.</text>
</comment>
<evidence type="ECO:0000313" key="2">
    <source>
        <dbReference type="Proteomes" id="UP000799441"/>
    </source>
</evidence>
<gene>
    <name evidence="1" type="ORF">K431DRAFT_234990</name>
</gene>
<evidence type="ECO:0000313" key="1">
    <source>
        <dbReference type="EMBL" id="KAF2716626.1"/>
    </source>
</evidence>
<dbReference type="AlphaFoldDB" id="A0A9P4UKT4"/>
<name>A0A9P4UKT4_9PEZI</name>
<sequence>APSPMFLILTASVAVSSPSLIKLFRLPPRFVAVALPPKHIVNAVSTALFPDPLWPIMKFINGPNLMRKRE</sequence>
<dbReference type="Proteomes" id="UP000799441">
    <property type="component" value="Unassembled WGS sequence"/>
</dbReference>
<organism evidence="1 2">
    <name type="scientific">Polychaeton citri CBS 116435</name>
    <dbReference type="NCBI Taxonomy" id="1314669"/>
    <lineage>
        <taxon>Eukaryota</taxon>
        <taxon>Fungi</taxon>
        <taxon>Dikarya</taxon>
        <taxon>Ascomycota</taxon>
        <taxon>Pezizomycotina</taxon>
        <taxon>Dothideomycetes</taxon>
        <taxon>Dothideomycetidae</taxon>
        <taxon>Capnodiales</taxon>
        <taxon>Capnodiaceae</taxon>
        <taxon>Polychaeton</taxon>
    </lineage>
</organism>